<protein>
    <submittedName>
        <fullName evidence="6">2-nitropropane dioxygenase</fullName>
    </submittedName>
</protein>
<evidence type="ECO:0000256" key="1">
    <source>
        <dbReference type="ARBA" id="ARBA00009881"/>
    </source>
</evidence>
<gene>
    <name evidence="6" type="ORF">RSO01_00560</name>
</gene>
<accession>A0A512N1N5</accession>
<dbReference type="SUPFAM" id="SSF51412">
    <property type="entry name" value="Inosine monophosphate dehydrogenase (IMPDH)"/>
    <property type="match status" value="1"/>
</dbReference>
<dbReference type="Pfam" id="PF03060">
    <property type="entry name" value="NMO"/>
    <property type="match status" value="1"/>
</dbReference>
<dbReference type="InterPro" id="IPR004136">
    <property type="entry name" value="NMO"/>
</dbReference>
<keyword evidence="6" id="KW-0223">Dioxygenase</keyword>
<dbReference type="Gene3D" id="3.20.20.70">
    <property type="entry name" value="Aldolase class I"/>
    <property type="match status" value="1"/>
</dbReference>
<dbReference type="AlphaFoldDB" id="A0A512N1N5"/>
<evidence type="ECO:0000256" key="5">
    <source>
        <dbReference type="ARBA" id="ARBA00023033"/>
    </source>
</evidence>
<evidence type="ECO:0000256" key="3">
    <source>
        <dbReference type="ARBA" id="ARBA00022643"/>
    </source>
</evidence>
<dbReference type="GO" id="GO:0018580">
    <property type="term" value="F:nitronate monooxygenase activity"/>
    <property type="evidence" value="ECO:0007669"/>
    <property type="project" value="InterPro"/>
</dbReference>
<dbReference type="Proteomes" id="UP000321058">
    <property type="component" value="Unassembled WGS sequence"/>
</dbReference>
<keyword evidence="7" id="KW-1185">Reference proteome</keyword>
<dbReference type="PANTHER" id="PTHR42747:SF4">
    <property type="entry name" value="BLR1330 PROTEIN"/>
    <property type="match status" value="1"/>
</dbReference>
<comment type="caution">
    <text evidence="6">The sequence shown here is derived from an EMBL/GenBank/DDBJ whole genome shotgun (WGS) entry which is preliminary data.</text>
</comment>
<dbReference type="InterPro" id="IPR013785">
    <property type="entry name" value="Aldolase_TIM"/>
</dbReference>
<dbReference type="CDD" id="cd04730">
    <property type="entry name" value="NPD_like"/>
    <property type="match status" value="1"/>
</dbReference>
<keyword evidence="3" id="KW-0288">FMN</keyword>
<evidence type="ECO:0000256" key="2">
    <source>
        <dbReference type="ARBA" id="ARBA00022630"/>
    </source>
</evidence>
<dbReference type="FunFam" id="3.20.20.70:FF:000210">
    <property type="entry name" value="2-nitropropane dioxygenase"/>
    <property type="match status" value="1"/>
</dbReference>
<dbReference type="PANTHER" id="PTHR42747">
    <property type="entry name" value="NITRONATE MONOOXYGENASE-RELATED"/>
    <property type="match status" value="1"/>
</dbReference>
<evidence type="ECO:0000313" key="7">
    <source>
        <dbReference type="Proteomes" id="UP000321058"/>
    </source>
</evidence>
<evidence type="ECO:0000256" key="4">
    <source>
        <dbReference type="ARBA" id="ARBA00023002"/>
    </source>
</evidence>
<keyword evidence="5" id="KW-0503">Monooxygenase</keyword>
<sequence length="333" mass="35348">MALPALLRDNLSIPVVGAPLFIVSNPDLVIEQCKAGIVGSFPALNARPKEMLEEWLKRITSELAEYKAKHPTAKVAPFAVNQIVHSSNDRLQHDIDLCEKYKVPIQITSLRAPDDVVKSAKRYGCLVFHDVTNVVHAKRALQAGVDGLILVCSGAGGHAGRLSPFALVPEVRQFYDGCLLLSGSIANGASVLSAQAVGADLAYIGTRFTASKEANATDGNKQCIIESSGEEIVYTNLFTGVHGNYLKRSIAAAGLDPDDLPVADKSKMNFGSGGNTKAKAWRDIWGAGQGVGQIFDAPPAAEIVARLKAEYEAARAALFAGETVPTSLKQAAE</sequence>
<reference evidence="6 7" key="1">
    <citation type="submission" date="2019-07" db="EMBL/GenBank/DDBJ databases">
        <title>Whole genome shotgun sequence of Reyranella soli NBRC 108950.</title>
        <authorList>
            <person name="Hosoyama A."/>
            <person name="Uohara A."/>
            <person name="Ohji S."/>
            <person name="Ichikawa N."/>
        </authorList>
    </citation>
    <scope>NUCLEOTIDE SEQUENCE [LARGE SCALE GENOMIC DNA]</scope>
    <source>
        <strain evidence="6 7">NBRC 108950</strain>
    </source>
</reference>
<organism evidence="6 7">
    <name type="scientific">Reyranella soli</name>
    <dbReference type="NCBI Taxonomy" id="1230389"/>
    <lineage>
        <taxon>Bacteria</taxon>
        <taxon>Pseudomonadati</taxon>
        <taxon>Pseudomonadota</taxon>
        <taxon>Alphaproteobacteria</taxon>
        <taxon>Hyphomicrobiales</taxon>
        <taxon>Reyranellaceae</taxon>
        <taxon>Reyranella</taxon>
    </lineage>
</organism>
<dbReference type="GO" id="GO:0051213">
    <property type="term" value="F:dioxygenase activity"/>
    <property type="evidence" value="ECO:0007669"/>
    <property type="project" value="UniProtKB-KW"/>
</dbReference>
<dbReference type="RefSeq" id="WP_147144987.1">
    <property type="nucleotide sequence ID" value="NZ_BKAJ01000003.1"/>
</dbReference>
<evidence type="ECO:0000313" key="6">
    <source>
        <dbReference type="EMBL" id="GEP52890.1"/>
    </source>
</evidence>
<keyword evidence="4" id="KW-0560">Oxidoreductase</keyword>
<dbReference type="OrthoDB" id="9778912at2"/>
<name>A0A512N1N5_9HYPH</name>
<dbReference type="EMBL" id="BKAJ01000003">
    <property type="protein sequence ID" value="GEP52890.1"/>
    <property type="molecule type" value="Genomic_DNA"/>
</dbReference>
<comment type="similarity">
    <text evidence="1">Belongs to the nitronate monooxygenase family. NMO class I subfamily.</text>
</comment>
<proteinExistence type="inferred from homology"/>
<keyword evidence="2" id="KW-0285">Flavoprotein</keyword>